<dbReference type="Proteomes" id="UP000218677">
    <property type="component" value="Unassembled WGS sequence"/>
</dbReference>
<proteinExistence type="predicted"/>
<protein>
    <recommendedName>
        <fullName evidence="4">DUF4019 domain-containing protein</fullName>
    </recommendedName>
</protein>
<gene>
    <name evidence="2" type="ORF">CPA45_17640</name>
</gene>
<dbReference type="Pfam" id="PF13211">
    <property type="entry name" value="DUF4019"/>
    <property type="match status" value="1"/>
</dbReference>
<comment type="caution">
    <text evidence="2">The sequence shown here is derived from an EMBL/GenBank/DDBJ whole genome shotgun (WGS) entry which is preliminary data.</text>
</comment>
<evidence type="ECO:0000313" key="3">
    <source>
        <dbReference type="Proteomes" id="UP000218677"/>
    </source>
</evidence>
<dbReference type="InterPro" id="IPR025091">
    <property type="entry name" value="DUF4019"/>
</dbReference>
<dbReference type="OrthoDB" id="21915at2"/>
<evidence type="ECO:0000256" key="1">
    <source>
        <dbReference type="SAM" id="SignalP"/>
    </source>
</evidence>
<accession>A0A2A4HIT6</accession>
<name>A0A2A4HIT6_9GAMM</name>
<dbReference type="AlphaFoldDB" id="A0A2A4HIT6"/>
<evidence type="ECO:0008006" key="4">
    <source>
        <dbReference type="Google" id="ProtNLM"/>
    </source>
</evidence>
<feature type="signal peptide" evidence="1">
    <location>
        <begin position="1"/>
        <end position="22"/>
    </location>
</feature>
<dbReference type="RefSeq" id="WP_096653788.1">
    <property type="nucleotide sequence ID" value="NZ_NWUX01000020.1"/>
</dbReference>
<keyword evidence="3" id="KW-1185">Reference proteome</keyword>
<reference evidence="3" key="1">
    <citation type="submission" date="2017-09" db="EMBL/GenBank/DDBJ databases">
        <authorList>
            <person name="Cho G.-S."/>
            <person name="Oguntoyinbo F.A."/>
            <person name="Cnockaert M."/>
            <person name="Kabisch J."/>
            <person name="Neve H."/>
            <person name="Bockelmann W."/>
            <person name="Wenning M."/>
            <person name="Franz C.M."/>
            <person name="Vandamme P."/>
        </authorList>
    </citation>
    <scope>NUCLEOTIDE SEQUENCE [LARGE SCALE GENOMIC DNA]</scope>
    <source>
        <strain evidence="3">MBT G8648</strain>
    </source>
</reference>
<organism evidence="2 3">
    <name type="scientific">Vreelandella nigrificans</name>
    <dbReference type="NCBI Taxonomy" id="2042704"/>
    <lineage>
        <taxon>Bacteria</taxon>
        <taxon>Pseudomonadati</taxon>
        <taxon>Pseudomonadota</taxon>
        <taxon>Gammaproteobacteria</taxon>
        <taxon>Oceanospirillales</taxon>
        <taxon>Halomonadaceae</taxon>
        <taxon>Vreelandella</taxon>
    </lineage>
</organism>
<keyword evidence="1" id="KW-0732">Signal</keyword>
<evidence type="ECO:0000313" key="2">
    <source>
        <dbReference type="EMBL" id="PCF94357.1"/>
    </source>
</evidence>
<dbReference type="EMBL" id="NWUX01000020">
    <property type="protein sequence ID" value="PCF94357.1"/>
    <property type="molecule type" value="Genomic_DNA"/>
</dbReference>
<feature type="chain" id="PRO_5012675223" description="DUF4019 domain-containing protein" evidence="1">
    <location>
        <begin position="23"/>
        <end position="135"/>
    </location>
</feature>
<sequence length="135" mass="15153">MPKTVTCIVATLLLSLFTQVHASTNAAEAVALAWLEAIDSGQYKQAWEASSPILQRPLSPYMLERTIGAARRDFGAVESRQRVRVSRERSMPGAPDGDYMVFTFQTRFENKARSIETITPHLEEGAWRVSGYYVK</sequence>